<accession>A0A7J9E2C1</accession>
<dbReference type="EMBL" id="JABEZW010000006">
    <property type="protein sequence ID" value="MBA0767173.1"/>
    <property type="molecule type" value="Genomic_DNA"/>
</dbReference>
<feature type="non-terminal residue" evidence="1">
    <location>
        <position position="43"/>
    </location>
</feature>
<keyword evidence="2" id="KW-1185">Reference proteome</keyword>
<reference evidence="1 2" key="1">
    <citation type="journal article" date="2019" name="Genome Biol. Evol.">
        <title>Insights into the evolution of the New World diploid cottons (Gossypium, subgenus Houzingenia) based on genome sequencing.</title>
        <authorList>
            <person name="Grover C.E."/>
            <person name="Arick M.A. 2nd"/>
            <person name="Thrash A."/>
            <person name="Conover J.L."/>
            <person name="Sanders W.S."/>
            <person name="Peterson D.G."/>
            <person name="Frelichowski J.E."/>
            <person name="Scheffler J.A."/>
            <person name="Scheffler B.E."/>
            <person name="Wendel J.F."/>
        </authorList>
    </citation>
    <scope>NUCLEOTIDE SEQUENCE [LARGE SCALE GENOMIC DNA]</scope>
    <source>
        <strain evidence="1">8</strain>
        <tissue evidence="1">Leaf</tissue>
    </source>
</reference>
<evidence type="ECO:0000313" key="2">
    <source>
        <dbReference type="Proteomes" id="UP000593568"/>
    </source>
</evidence>
<evidence type="ECO:0000313" key="1">
    <source>
        <dbReference type="EMBL" id="MBA0767173.1"/>
    </source>
</evidence>
<gene>
    <name evidence="1" type="ORF">Gotri_016111</name>
</gene>
<protein>
    <submittedName>
        <fullName evidence="1">Uncharacterized protein</fullName>
    </submittedName>
</protein>
<comment type="caution">
    <text evidence="1">The sequence shown here is derived from an EMBL/GenBank/DDBJ whole genome shotgun (WGS) entry which is preliminary data.</text>
</comment>
<sequence>MRFKQSGRNLMRRHCQQFSCASLTMYCKRYLWRKIIAALWRKF</sequence>
<proteinExistence type="predicted"/>
<organism evidence="1 2">
    <name type="scientific">Gossypium trilobum</name>
    <dbReference type="NCBI Taxonomy" id="34281"/>
    <lineage>
        <taxon>Eukaryota</taxon>
        <taxon>Viridiplantae</taxon>
        <taxon>Streptophyta</taxon>
        <taxon>Embryophyta</taxon>
        <taxon>Tracheophyta</taxon>
        <taxon>Spermatophyta</taxon>
        <taxon>Magnoliopsida</taxon>
        <taxon>eudicotyledons</taxon>
        <taxon>Gunneridae</taxon>
        <taxon>Pentapetalae</taxon>
        <taxon>rosids</taxon>
        <taxon>malvids</taxon>
        <taxon>Malvales</taxon>
        <taxon>Malvaceae</taxon>
        <taxon>Malvoideae</taxon>
        <taxon>Gossypium</taxon>
    </lineage>
</organism>
<dbReference type="Proteomes" id="UP000593568">
    <property type="component" value="Unassembled WGS sequence"/>
</dbReference>
<dbReference type="AlphaFoldDB" id="A0A7J9E2C1"/>
<name>A0A7J9E2C1_9ROSI</name>